<dbReference type="AlphaFoldDB" id="A0AAU9IPB7"/>
<dbReference type="Pfam" id="PF08155">
    <property type="entry name" value="NOGCT"/>
    <property type="match status" value="1"/>
</dbReference>
<dbReference type="InterPro" id="IPR027417">
    <property type="entry name" value="P-loop_NTPase"/>
</dbReference>
<keyword evidence="5 6" id="KW-0539">Nucleus</keyword>
<dbReference type="InterPro" id="IPR031167">
    <property type="entry name" value="G_OBG"/>
</dbReference>
<dbReference type="PRINTS" id="PR00326">
    <property type="entry name" value="GTP1OBG"/>
</dbReference>
<dbReference type="InterPro" id="IPR006073">
    <property type="entry name" value="GTP-bd"/>
</dbReference>
<dbReference type="Gene3D" id="3.40.50.300">
    <property type="entry name" value="P-loop containing nucleotide triphosphate hydrolases"/>
    <property type="match status" value="1"/>
</dbReference>
<comment type="function">
    <text evidence="6">Involved in the biogenesis of the 60S ribosomal subunit.</text>
</comment>
<keyword evidence="9" id="KW-1185">Reference proteome</keyword>
<dbReference type="GO" id="GO:0005730">
    <property type="term" value="C:nucleolus"/>
    <property type="evidence" value="ECO:0007669"/>
    <property type="project" value="UniProtKB-SubCell"/>
</dbReference>
<dbReference type="InterPro" id="IPR030389">
    <property type="entry name" value="G_FEOB_dom"/>
</dbReference>
<evidence type="ECO:0000256" key="3">
    <source>
        <dbReference type="ARBA" id="ARBA00022741"/>
    </source>
</evidence>
<dbReference type="GO" id="GO:0005525">
    <property type="term" value="F:GTP binding"/>
    <property type="evidence" value="ECO:0007669"/>
    <property type="project" value="UniProtKB-KW"/>
</dbReference>
<evidence type="ECO:0000259" key="7">
    <source>
        <dbReference type="PROSITE" id="PS51710"/>
    </source>
</evidence>
<feature type="domain" description="OBG-type G" evidence="7">
    <location>
        <begin position="168"/>
        <end position="340"/>
    </location>
</feature>
<organism evidence="8 9">
    <name type="scientific">Blepharisma stoltei</name>
    <dbReference type="NCBI Taxonomy" id="1481888"/>
    <lineage>
        <taxon>Eukaryota</taxon>
        <taxon>Sar</taxon>
        <taxon>Alveolata</taxon>
        <taxon>Ciliophora</taxon>
        <taxon>Postciliodesmatophora</taxon>
        <taxon>Heterotrichea</taxon>
        <taxon>Heterotrichida</taxon>
        <taxon>Blepharismidae</taxon>
        <taxon>Blepharisma</taxon>
    </lineage>
</organism>
<dbReference type="Proteomes" id="UP001162131">
    <property type="component" value="Unassembled WGS sequence"/>
</dbReference>
<sequence>MNYNFKSIPSVPSAKDLIDTVLSKTQRKTPTEIHPQVQIARIRKFYMRKVKFTQSTIEEKLGEILEKFPKLDDIHPFYADLINVLYDKDHYKLALGHINKAKSLVESVAKDYVRMLKYADSLYRGKTLKKAALGRMCTILKKLSNSLNYLDEVRKHLARLPSIDPHTRSIIITGYPNVGKSSFMNNVTRANAEVQPYAFTTKSLFVGHTDYDFIPWQVIDTPGLLDRPIEERNIVEMQAITALAHINACILFFIDISEKCGYTVPQQIQLFESVQPLFTNKPLGIIITKTDLKRWEDLNPEYQQKIQEIVQKHNAFMSFISNENKEGVMECRNQACEHLKSFRENVKTKKVTTYGRSMPYVSVPRALNPSRPPHIPDSVIVEAQTGIKAREGPTPKEMQELQGGAGVFAIPPQAHFVELQDDDWKWDVMPEVMDGKNILDFVDPDILAKLEELEKEEEIQEDAHVPLDYDEYRDIYKVKRKIHLRRKRIQQESMMAKGTFKPKRKNLSEVEEGFKELGIDPSGLKDVVGVKRRRKPSPEIATNVEDFMDVEEGDGGEVIKKKLKLKNKALVKARKPGAIQPNPSRKELKIIGDEATKAFYDQKPQHIKHLSVGKRGIGKTDRR</sequence>
<name>A0AAU9IPB7_9CILI</name>
<dbReference type="PIRSF" id="PIRSF038919">
    <property type="entry name" value="NOG1"/>
    <property type="match status" value="1"/>
</dbReference>
<comment type="similarity">
    <text evidence="6">Belongs to the TRAFAC class OBG-HflX-like GTPase superfamily. OBG GTPase family. NOG subfamily.</text>
</comment>
<dbReference type="PROSITE" id="PS51710">
    <property type="entry name" value="G_OBG"/>
    <property type="match status" value="1"/>
</dbReference>
<dbReference type="FunFam" id="1.20.120.1190:FF:000001">
    <property type="entry name" value="Nucleolar GTP-binding protein 1"/>
    <property type="match status" value="1"/>
</dbReference>
<comment type="caution">
    <text evidence="8">The sequence shown here is derived from an EMBL/GenBank/DDBJ whole genome shotgun (WGS) entry which is preliminary data.</text>
</comment>
<keyword evidence="3" id="KW-0547">Nucleotide-binding</keyword>
<accession>A0AAU9IPB7</accession>
<dbReference type="PANTHER" id="PTHR45759">
    <property type="entry name" value="NUCLEOLAR GTP-BINDING PROTEIN 1"/>
    <property type="match status" value="1"/>
</dbReference>
<dbReference type="InterPro" id="IPR010674">
    <property type="entry name" value="NOG1_Rossman_fold_dom"/>
</dbReference>
<dbReference type="Gene3D" id="1.20.120.1190">
    <property type="match status" value="1"/>
</dbReference>
<protein>
    <recommendedName>
        <fullName evidence="6">Nucleolar GTP-binding protein 1</fullName>
    </recommendedName>
</protein>
<reference evidence="8" key="1">
    <citation type="submission" date="2021-09" db="EMBL/GenBank/DDBJ databases">
        <authorList>
            <consortium name="AG Swart"/>
            <person name="Singh M."/>
            <person name="Singh A."/>
            <person name="Seah K."/>
            <person name="Emmerich C."/>
        </authorList>
    </citation>
    <scope>NUCLEOTIDE SEQUENCE</scope>
    <source>
        <strain evidence="8">ATCC30299</strain>
    </source>
</reference>
<keyword evidence="2 6" id="KW-0690">Ribosome biogenesis</keyword>
<evidence type="ECO:0000256" key="2">
    <source>
        <dbReference type="ARBA" id="ARBA00022517"/>
    </source>
</evidence>
<dbReference type="Pfam" id="PF17835">
    <property type="entry name" value="NOG1_N"/>
    <property type="match status" value="1"/>
</dbReference>
<dbReference type="EMBL" id="CAJZBQ010000014">
    <property type="protein sequence ID" value="CAG9315601.1"/>
    <property type="molecule type" value="Genomic_DNA"/>
</dbReference>
<dbReference type="InterPro" id="IPR024926">
    <property type="entry name" value="NOG1"/>
</dbReference>
<dbReference type="InterPro" id="IPR012973">
    <property type="entry name" value="NOG_C"/>
</dbReference>
<evidence type="ECO:0000313" key="9">
    <source>
        <dbReference type="Proteomes" id="UP001162131"/>
    </source>
</evidence>
<dbReference type="GO" id="GO:0042254">
    <property type="term" value="P:ribosome biogenesis"/>
    <property type="evidence" value="ECO:0007669"/>
    <property type="project" value="UniProtKB-KW"/>
</dbReference>
<dbReference type="Pfam" id="PF02421">
    <property type="entry name" value="FeoB_N"/>
    <property type="match status" value="1"/>
</dbReference>
<dbReference type="SUPFAM" id="SSF52540">
    <property type="entry name" value="P-loop containing nucleoside triphosphate hydrolases"/>
    <property type="match status" value="1"/>
</dbReference>
<evidence type="ECO:0000256" key="4">
    <source>
        <dbReference type="ARBA" id="ARBA00023134"/>
    </source>
</evidence>
<dbReference type="InterPro" id="IPR041623">
    <property type="entry name" value="NOG1_N"/>
</dbReference>
<gene>
    <name evidence="8" type="ORF">BSTOLATCC_MIC14355</name>
</gene>
<dbReference type="CDD" id="cd01897">
    <property type="entry name" value="NOG"/>
    <property type="match status" value="1"/>
</dbReference>
<evidence type="ECO:0000256" key="1">
    <source>
        <dbReference type="ARBA" id="ARBA00004604"/>
    </source>
</evidence>
<evidence type="ECO:0000313" key="8">
    <source>
        <dbReference type="EMBL" id="CAG9315601.1"/>
    </source>
</evidence>
<proteinExistence type="inferred from homology"/>
<evidence type="ECO:0000256" key="6">
    <source>
        <dbReference type="PIRNR" id="PIRNR038919"/>
    </source>
</evidence>
<comment type="subcellular location">
    <subcellularLocation>
        <location evidence="1 6">Nucleus</location>
        <location evidence="1 6">Nucleolus</location>
    </subcellularLocation>
</comment>
<keyword evidence="4" id="KW-0342">GTP-binding</keyword>
<dbReference type="Pfam" id="PF06858">
    <property type="entry name" value="NOG1"/>
    <property type="match status" value="1"/>
</dbReference>
<evidence type="ECO:0000256" key="5">
    <source>
        <dbReference type="ARBA" id="ARBA00023242"/>
    </source>
</evidence>